<gene>
    <name evidence="1" type="ORF">IPK02_08030</name>
</gene>
<dbReference type="Proteomes" id="UP000706151">
    <property type="component" value="Unassembled WGS sequence"/>
</dbReference>
<dbReference type="AlphaFoldDB" id="A0A935TAH2"/>
<evidence type="ECO:0000313" key="2">
    <source>
        <dbReference type="Proteomes" id="UP000706151"/>
    </source>
</evidence>
<name>A0A935TAH2_9PROT</name>
<dbReference type="EMBL" id="JADJOT010000007">
    <property type="protein sequence ID" value="MBK7953898.1"/>
    <property type="molecule type" value="Genomic_DNA"/>
</dbReference>
<reference evidence="1 2" key="1">
    <citation type="submission" date="2020-10" db="EMBL/GenBank/DDBJ databases">
        <title>Connecting structure to function with the recovery of over 1000 high-quality activated sludge metagenome-assembled genomes encoding full-length rRNA genes using long-read sequencing.</title>
        <authorList>
            <person name="Singleton C.M."/>
            <person name="Petriglieri F."/>
            <person name="Kristensen J.M."/>
            <person name="Kirkegaard R.H."/>
            <person name="Michaelsen T.Y."/>
            <person name="Andersen M.H."/>
            <person name="Karst S.M."/>
            <person name="Dueholm M.S."/>
            <person name="Nielsen P.H."/>
            <person name="Albertsen M."/>
        </authorList>
    </citation>
    <scope>NUCLEOTIDE SEQUENCE [LARGE SCALE GENOMIC DNA]</scope>
    <source>
        <strain evidence="1">Fred_18-Q3-R57-64_BAT3C.720</strain>
    </source>
</reference>
<sequence length="126" mass="13396">MPVAVRELKASLSGMLLRAQQGEVIEVTSHRKPIVRIVGIPPNAAEGPRGLIASGALSWSGGKPGLEPPVVLAASGTPVNRMVLENRQWRHSARQCMLAGQRAISTVLMAPLAQPARTRKPLPASR</sequence>
<evidence type="ECO:0000313" key="1">
    <source>
        <dbReference type="EMBL" id="MBK7953898.1"/>
    </source>
</evidence>
<dbReference type="NCBIfam" id="TIGR01552">
    <property type="entry name" value="phd_fam"/>
    <property type="match status" value="1"/>
</dbReference>
<organism evidence="1 2">
    <name type="scientific">Candidatus Accumulibacter affinis</name>
    <dbReference type="NCBI Taxonomy" id="2954384"/>
    <lineage>
        <taxon>Bacteria</taxon>
        <taxon>Pseudomonadati</taxon>
        <taxon>Pseudomonadota</taxon>
        <taxon>Betaproteobacteria</taxon>
        <taxon>Candidatus Accumulibacter</taxon>
    </lineage>
</organism>
<comment type="caution">
    <text evidence="1">The sequence shown here is derived from an EMBL/GenBank/DDBJ whole genome shotgun (WGS) entry which is preliminary data.</text>
</comment>
<accession>A0A935TAH2</accession>
<proteinExistence type="predicted"/>
<protein>
    <submittedName>
        <fullName evidence="1">Type II toxin-antitoxin system prevent-host-death family antitoxin</fullName>
    </submittedName>
</protein>